<keyword evidence="3" id="KW-1185">Reference proteome</keyword>
<dbReference type="EMBL" id="UXUI01014133">
    <property type="protein sequence ID" value="VDD97563.1"/>
    <property type="molecule type" value="Genomic_DNA"/>
</dbReference>
<evidence type="ECO:0000256" key="1">
    <source>
        <dbReference type="SAM" id="MobiDB-lite"/>
    </source>
</evidence>
<sequence length="109" mass="12128">MQERNELEQRLAKQRQKKVYPNQNPLMDAARDELEEKLAKQRQKHSDASGEMSTCDGSNLFVDSLKEVTSLDTPKSPDEPSAISPSADSGISVRSPPPVARKPFVVSIY</sequence>
<protein>
    <submittedName>
        <fullName evidence="4">SUZ domain-containing protein</fullName>
    </submittedName>
</protein>
<dbReference type="Proteomes" id="UP000274131">
    <property type="component" value="Unassembled WGS sequence"/>
</dbReference>
<evidence type="ECO:0000313" key="4">
    <source>
        <dbReference type="WBParaSite" id="EVEC_0001316001-mRNA-1"/>
    </source>
</evidence>
<proteinExistence type="predicted"/>
<accession>A0A0N4VQ68</accession>
<feature type="region of interest" description="Disordered" evidence="1">
    <location>
        <begin position="1"/>
        <end position="99"/>
    </location>
</feature>
<dbReference type="WBParaSite" id="EVEC_0001316001-mRNA-1">
    <property type="protein sequence ID" value="EVEC_0001316001-mRNA-1"/>
    <property type="gene ID" value="EVEC_0001316001"/>
</dbReference>
<evidence type="ECO:0000313" key="3">
    <source>
        <dbReference type="Proteomes" id="UP000274131"/>
    </source>
</evidence>
<feature type="compositionally biased region" description="Basic and acidic residues" evidence="1">
    <location>
        <begin position="1"/>
        <end position="11"/>
    </location>
</feature>
<feature type="compositionally biased region" description="Basic and acidic residues" evidence="1">
    <location>
        <begin position="29"/>
        <end position="48"/>
    </location>
</feature>
<organism evidence="4">
    <name type="scientific">Enterobius vermicularis</name>
    <name type="common">Human pinworm</name>
    <dbReference type="NCBI Taxonomy" id="51028"/>
    <lineage>
        <taxon>Eukaryota</taxon>
        <taxon>Metazoa</taxon>
        <taxon>Ecdysozoa</taxon>
        <taxon>Nematoda</taxon>
        <taxon>Chromadorea</taxon>
        <taxon>Rhabditida</taxon>
        <taxon>Spirurina</taxon>
        <taxon>Oxyuridomorpha</taxon>
        <taxon>Oxyuroidea</taxon>
        <taxon>Oxyuridae</taxon>
        <taxon>Enterobius</taxon>
    </lineage>
</organism>
<dbReference type="AlphaFoldDB" id="A0A0N4VQ68"/>
<name>A0A0N4VQ68_ENTVE</name>
<reference evidence="2 3" key="2">
    <citation type="submission" date="2018-10" db="EMBL/GenBank/DDBJ databases">
        <authorList>
            <consortium name="Pathogen Informatics"/>
        </authorList>
    </citation>
    <scope>NUCLEOTIDE SEQUENCE [LARGE SCALE GENOMIC DNA]</scope>
</reference>
<gene>
    <name evidence="2" type="ORF">EVEC_LOCUS12314</name>
</gene>
<reference evidence="4" key="1">
    <citation type="submission" date="2017-02" db="UniProtKB">
        <authorList>
            <consortium name="WormBaseParasite"/>
        </authorList>
    </citation>
    <scope>IDENTIFICATION</scope>
</reference>
<evidence type="ECO:0000313" key="2">
    <source>
        <dbReference type="EMBL" id="VDD97563.1"/>
    </source>
</evidence>